<sequence length="110" mass="11470">MLAEQCNKIINRSSPPFNELPSSKSCFHPWRKAEPSSPSPCALTAGMTEQKTSSLTPSPSSSAYLGYGFAVTSSPPISGAIFPADLFNTSSSMGGGTYGSDGSHSPVQHK</sequence>
<keyword evidence="3" id="KW-1185">Reference proteome</keyword>
<organism evidence="2 3">
    <name type="scientific">Candidula unifasciata</name>
    <dbReference type="NCBI Taxonomy" id="100452"/>
    <lineage>
        <taxon>Eukaryota</taxon>
        <taxon>Metazoa</taxon>
        <taxon>Spiralia</taxon>
        <taxon>Lophotrochozoa</taxon>
        <taxon>Mollusca</taxon>
        <taxon>Gastropoda</taxon>
        <taxon>Heterobranchia</taxon>
        <taxon>Euthyneura</taxon>
        <taxon>Panpulmonata</taxon>
        <taxon>Eupulmonata</taxon>
        <taxon>Stylommatophora</taxon>
        <taxon>Helicina</taxon>
        <taxon>Helicoidea</taxon>
        <taxon>Geomitridae</taxon>
        <taxon>Candidula</taxon>
    </lineage>
</organism>
<comment type="caution">
    <text evidence="2">The sequence shown here is derived from an EMBL/GenBank/DDBJ whole genome shotgun (WGS) entry which is preliminary data.</text>
</comment>
<gene>
    <name evidence="2" type="ORF">CUNI_LOCUS7804</name>
</gene>
<evidence type="ECO:0000313" key="3">
    <source>
        <dbReference type="Proteomes" id="UP000678393"/>
    </source>
</evidence>
<name>A0A8S3Z656_9EUPU</name>
<protein>
    <submittedName>
        <fullName evidence="2">Uncharacterized protein</fullName>
    </submittedName>
</protein>
<dbReference type="AlphaFoldDB" id="A0A8S3Z656"/>
<evidence type="ECO:0000256" key="1">
    <source>
        <dbReference type="SAM" id="MobiDB-lite"/>
    </source>
</evidence>
<evidence type="ECO:0000313" key="2">
    <source>
        <dbReference type="EMBL" id="CAG5122246.1"/>
    </source>
</evidence>
<feature type="non-terminal residue" evidence="2">
    <location>
        <position position="110"/>
    </location>
</feature>
<dbReference type="EMBL" id="CAJHNH020001247">
    <property type="protein sequence ID" value="CAG5122246.1"/>
    <property type="molecule type" value="Genomic_DNA"/>
</dbReference>
<reference evidence="2" key="1">
    <citation type="submission" date="2021-04" db="EMBL/GenBank/DDBJ databases">
        <authorList>
            <consortium name="Molecular Ecology Group"/>
        </authorList>
    </citation>
    <scope>NUCLEOTIDE SEQUENCE</scope>
</reference>
<feature type="region of interest" description="Disordered" evidence="1">
    <location>
        <begin position="38"/>
        <end position="58"/>
    </location>
</feature>
<accession>A0A8S3Z656</accession>
<proteinExistence type="predicted"/>
<dbReference type="Proteomes" id="UP000678393">
    <property type="component" value="Unassembled WGS sequence"/>
</dbReference>